<dbReference type="RefSeq" id="WP_106646379.1">
    <property type="nucleotide sequence ID" value="NZ_BMGO01000002.1"/>
</dbReference>
<keyword evidence="2" id="KW-1185">Reference proteome</keyword>
<dbReference type="KEGG" id="kpd:CW740_04275"/>
<sequence length="495" mass="56377">MNNNFKIEGLNQEYYRSTIEYLRDIEFSPPIAEYPTTLKNILHWEKFSRRFYHAALMISICKEAGYDSEKFKEFSVNSLSMLRSMEHWRPQGNNFDKNNWSNGYLPGAWALLGGDIETFHAKGTEYITQLPNASHWIKRSTNHGIVILSTYLVGAKFLNQELIGLDLLREIIKGSLSDGCYPEGLSYLSFILSELIPLLRITWPNNIDWYSHIQNFLPGLEGAKTHIRLASGLTGIPRATFGDGEPGKLYKNGVLFADSLSKNGSLDNVLNQELRMDERLSPLVTNLPHLSHSTESEKVFKMHFATARTNDWMLWINGSRVHLTHNAQHDTGSFFFERKDLFVGESPGREAWKHNVPLLSDAPGFPNCIGPTPFRKRTKHGIVKKTGELSWRVTSYPDFSGCPSSIDIHIRDFYIVEGNLLVIDKVKVTGPGEPVVQFWTHNLSSVWGHQKYENRTLCKMRKGRRGWISASIIGTKEPIGFYKGFVFQGKTFAIP</sequence>
<evidence type="ECO:0000313" key="2">
    <source>
        <dbReference type="Proteomes" id="UP000232693"/>
    </source>
</evidence>
<dbReference type="EMBL" id="CP025120">
    <property type="protein sequence ID" value="AUD78511.1"/>
    <property type="molecule type" value="Genomic_DNA"/>
</dbReference>
<protein>
    <submittedName>
        <fullName evidence="1">Uncharacterized protein</fullName>
    </submittedName>
</protein>
<dbReference type="SUPFAM" id="SSF48230">
    <property type="entry name" value="Chondroitin AC/alginate lyase"/>
    <property type="match status" value="1"/>
</dbReference>
<proteinExistence type="predicted"/>
<name>A0A2K9ATM2_9GAMM</name>
<dbReference type="InterPro" id="IPR008929">
    <property type="entry name" value="Chondroitin_lyas"/>
</dbReference>
<dbReference type="OrthoDB" id="9873068at2"/>
<gene>
    <name evidence="1" type="ORF">CW740_04275</name>
</gene>
<dbReference type="Proteomes" id="UP000232693">
    <property type="component" value="Chromosome"/>
</dbReference>
<accession>A0A2K9ATM2</accession>
<organism evidence="1 2">
    <name type="scientific">Kangiella profundi</name>
    <dbReference type="NCBI Taxonomy" id="1561924"/>
    <lineage>
        <taxon>Bacteria</taxon>
        <taxon>Pseudomonadati</taxon>
        <taxon>Pseudomonadota</taxon>
        <taxon>Gammaproteobacteria</taxon>
        <taxon>Kangiellales</taxon>
        <taxon>Kangiellaceae</taxon>
        <taxon>Kangiella</taxon>
    </lineage>
</organism>
<dbReference type="AlphaFoldDB" id="A0A2K9ATM2"/>
<evidence type="ECO:0000313" key="1">
    <source>
        <dbReference type="EMBL" id="AUD78511.1"/>
    </source>
</evidence>
<reference evidence="1 2" key="1">
    <citation type="submission" date="2017-12" db="EMBL/GenBank/DDBJ databases">
        <title>Kangiella profundi FT102 completed genome.</title>
        <authorList>
            <person name="Xu J."/>
            <person name="Wang J."/>
            <person name="Lu Y."/>
        </authorList>
    </citation>
    <scope>NUCLEOTIDE SEQUENCE [LARGE SCALE GENOMIC DNA]</scope>
    <source>
        <strain evidence="1 2">FT102</strain>
    </source>
</reference>